<protein>
    <recommendedName>
        <fullName evidence="3">TerB family tellurite resistance protein</fullName>
    </recommendedName>
</protein>
<evidence type="ECO:0000313" key="1">
    <source>
        <dbReference type="EMBL" id="MFD0797968.1"/>
    </source>
</evidence>
<gene>
    <name evidence="1" type="ORF">ACFQZJ_10880</name>
</gene>
<keyword evidence="2" id="KW-1185">Reference proteome</keyword>
<accession>A0ABW3B5C2</accession>
<evidence type="ECO:0000313" key="2">
    <source>
        <dbReference type="Proteomes" id="UP001597012"/>
    </source>
</evidence>
<dbReference type="InterPro" id="IPR029024">
    <property type="entry name" value="TerB-like"/>
</dbReference>
<dbReference type="RefSeq" id="WP_379934490.1">
    <property type="nucleotide sequence ID" value="NZ_JBHTHY010000007.1"/>
</dbReference>
<evidence type="ECO:0008006" key="3">
    <source>
        <dbReference type="Google" id="ProtNLM"/>
    </source>
</evidence>
<dbReference type="Proteomes" id="UP001597012">
    <property type="component" value="Unassembled WGS sequence"/>
</dbReference>
<dbReference type="EMBL" id="JBHTHY010000007">
    <property type="protein sequence ID" value="MFD0797968.1"/>
    <property type="molecule type" value="Genomic_DNA"/>
</dbReference>
<comment type="caution">
    <text evidence="1">The sequence shown here is derived from an EMBL/GenBank/DDBJ whole genome shotgun (WGS) entry which is preliminary data.</text>
</comment>
<name>A0ABW3B5C2_9FLAO</name>
<organism evidence="1 2">
    <name type="scientific">Maribacter chungangensis</name>
    <dbReference type="NCBI Taxonomy" id="1069117"/>
    <lineage>
        <taxon>Bacteria</taxon>
        <taxon>Pseudomonadati</taxon>
        <taxon>Bacteroidota</taxon>
        <taxon>Flavobacteriia</taxon>
        <taxon>Flavobacteriales</taxon>
        <taxon>Flavobacteriaceae</taxon>
        <taxon>Maribacter</taxon>
    </lineage>
</organism>
<sequence>MTTNKTTWNKEELHTYILLLCANADDVEGEEEINLIKRKTDASTFHKIYTEFSADSEEERLEKINRTVQRFNYSHMELIALRKEMDAIYFADQKYDMLERNLDRILDNIIY</sequence>
<reference evidence="2" key="1">
    <citation type="journal article" date="2019" name="Int. J. Syst. Evol. Microbiol.">
        <title>The Global Catalogue of Microorganisms (GCM) 10K type strain sequencing project: providing services to taxonomists for standard genome sequencing and annotation.</title>
        <authorList>
            <consortium name="The Broad Institute Genomics Platform"/>
            <consortium name="The Broad Institute Genome Sequencing Center for Infectious Disease"/>
            <person name="Wu L."/>
            <person name="Ma J."/>
        </authorList>
    </citation>
    <scope>NUCLEOTIDE SEQUENCE [LARGE SCALE GENOMIC DNA]</scope>
    <source>
        <strain evidence="2">CCUG 61948</strain>
    </source>
</reference>
<dbReference type="SUPFAM" id="SSF158682">
    <property type="entry name" value="TerB-like"/>
    <property type="match status" value="1"/>
</dbReference>
<proteinExistence type="predicted"/>